<proteinExistence type="predicted"/>
<sequence>MSVIVNLNPESEDTPYLLFSLKTRSQGDITEHFGSEITLVFIRDEAYNRFNAKLINGDIYQESMQKNIDTFKKIIDYWMLTNNDMCLFLDPYQKQFKLDGIPSSWVRDMVPLINIRNHDNKIEDGKLYIKLEPKADYIKTYDSLSIKMLNFLKERYTQGFTYGYGKIAATWGLKDLGHGYHKPMWSDSRFAPNIVTFLTQRFLEIDARIHNISIYLHSSNRVIRHFITKNLGRMPKFAGTRMIVNVANLNEAIALADNVFTSSSEAFGIVDLSVHKKKPSITDGVIYMTNDIKYPYTVSRLKI</sequence>
<accession>A0A481ZBV0</accession>
<gene>
    <name evidence="1" type="ORF">LCPAC404_01170</name>
</gene>
<evidence type="ECO:0000313" key="1">
    <source>
        <dbReference type="EMBL" id="QBK93413.1"/>
    </source>
</evidence>
<reference evidence="1" key="1">
    <citation type="journal article" date="2019" name="MBio">
        <title>Virus Genomes from Deep Sea Sediments Expand the Ocean Megavirome and Support Independent Origins of Viral Gigantism.</title>
        <authorList>
            <person name="Backstrom D."/>
            <person name="Yutin N."/>
            <person name="Jorgensen S.L."/>
            <person name="Dharamshi J."/>
            <person name="Homa F."/>
            <person name="Zaremba-Niedwiedzka K."/>
            <person name="Spang A."/>
            <person name="Wolf Y.I."/>
            <person name="Koonin E.V."/>
            <person name="Ettema T.J."/>
        </authorList>
    </citation>
    <scope>NUCLEOTIDE SEQUENCE</scope>
</reference>
<name>A0A481ZBV0_9VIRU</name>
<protein>
    <submittedName>
        <fullName evidence="1">Uncharacterized protein</fullName>
    </submittedName>
</protein>
<dbReference type="EMBL" id="MK500595">
    <property type="protein sequence ID" value="QBK93413.1"/>
    <property type="molecule type" value="Genomic_DNA"/>
</dbReference>
<organism evidence="1">
    <name type="scientific">Pithovirus LCPAC404</name>
    <dbReference type="NCBI Taxonomy" id="2506597"/>
    <lineage>
        <taxon>Viruses</taxon>
        <taxon>Pithoviruses</taxon>
    </lineage>
</organism>